<dbReference type="InterPro" id="IPR007696">
    <property type="entry name" value="DNA_mismatch_repair_MutS_core"/>
</dbReference>
<accession>A0ABM8VCV9</accession>
<evidence type="ECO:0000313" key="6">
    <source>
        <dbReference type="EMBL" id="CAG7624365.1"/>
    </source>
</evidence>
<evidence type="ECO:0000256" key="3">
    <source>
        <dbReference type="SAM" id="MobiDB-lite"/>
    </source>
</evidence>
<name>A0ABM8VCV9_9BACL</name>
<gene>
    <name evidence="6" type="primary">mutS2_1</name>
    <name evidence="6" type="ORF">PAECIP111802_01056</name>
</gene>
<keyword evidence="2" id="KW-0067">ATP-binding</keyword>
<protein>
    <submittedName>
        <fullName evidence="6">Endonuclease MutS2</fullName>
        <ecNumber evidence="6">3.1.-.-</ecNumber>
    </submittedName>
</protein>
<evidence type="ECO:0000259" key="4">
    <source>
        <dbReference type="SMART" id="SM00533"/>
    </source>
</evidence>
<dbReference type="Proteomes" id="UP000730618">
    <property type="component" value="Unassembled WGS sequence"/>
</dbReference>
<dbReference type="EMBL" id="CAJVCE010000002">
    <property type="protein sequence ID" value="CAG7624365.1"/>
    <property type="molecule type" value="Genomic_DNA"/>
</dbReference>
<dbReference type="InterPro" id="IPR005747">
    <property type="entry name" value="MutS2"/>
</dbReference>
<dbReference type="PIRSF" id="PIRSF005814">
    <property type="entry name" value="MutS_YshD"/>
    <property type="match status" value="1"/>
</dbReference>
<dbReference type="InterPro" id="IPR000432">
    <property type="entry name" value="DNA_mismatch_repair_MutS_C"/>
</dbReference>
<dbReference type="Pfam" id="PF00488">
    <property type="entry name" value="MutS_V"/>
    <property type="match status" value="1"/>
</dbReference>
<dbReference type="GO" id="GO:0004519">
    <property type="term" value="F:endonuclease activity"/>
    <property type="evidence" value="ECO:0007669"/>
    <property type="project" value="UniProtKB-KW"/>
</dbReference>
<keyword evidence="1" id="KW-0547">Nucleotide-binding</keyword>
<feature type="domain" description="DNA mismatch repair proteins mutS family" evidence="5">
    <location>
        <begin position="321"/>
        <end position="506"/>
    </location>
</feature>
<comment type="caution">
    <text evidence="6">The sequence shown here is derived from an EMBL/GenBank/DDBJ whole genome shotgun (WGS) entry which is preliminary data.</text>
</comment>
<evidence type="ECO:0000256" key="1">
    <source>
        <dbReference type="ARBA" id="ARBA00022741"/>
    </source>
</evidence>
<dbReference type="PANTHER" id="PTHR48466">
    <property type="entry name" value="OS10G0509000 PROTEIN-RELATED"/>
    <property type="match status" value="1"/>
</dbReference>
<feature type="domain" description="DNA mismatch repair protein MutS core" evidence="4">
    <location>
        <begin position="5"/>
        <end position="309"/>
    </location>
</feature>
<sequence length="671" mass="74806">MNFDVTNRLEYEKVKERLADFAMSYLGKNHIEQMAPLTDKRVIEQWLEETEETVQMIKFGASIPIPALEGMEQIFSGFGKGLLLSIEELQLIGRLLETTEQLKRFMAKKETVAPNVSAYAKSMYELKELKSEIERCIRHGQLTDQASPELGKIRKKIVIIEERIKKKLDGTMQRYRSYLQEFVVSMRGDRYVVPVKKEYRKLIPGAVLDESASGQTVFIEPADLAQLSFELNGWRADEAREETKVLAHLTDMAEEHRHEISINLETIGHYDFLAAKAKYARSLDGRSVRLNTEGKIRIVGGKHPLLGSQSVPLHFEIGEGYRSLIITGPNTGGKTVALKTIGLLTMMVQSGLLVPVEEESSFAIYSEVSADIGDGQSLEHSLSTFSSHIKNVIRILRSAGPSSLILLDELATGTDPGEGIGLSIAVLEELYKRGATVVATTHFNEIKQFAEEAPGFQNASMAFDLETLQPLYRLTIGSAGSSYAFQIALKLGIPKDIIERSKAITYNRAQNDPLVSLETALADHRTSIGAALGVPEETGAARAKSASTIGATAWSTTKTTTEASDTKNEKQLSSLPSFDIGDSVWIHSLRRTGIVCSQPDDRGNIVVMIQKEKVKINRKRLSLYIEKKQLYPDESYDLDIVFESKEVRKKRKQMNKRHDPSNIIVKPSEEI</sequence>
<proteinExistence type="predicted"/>
<organism evidence="6 7">
    <name type="scientific">Paenibacillus allorhizosphaerae</name>
    <dbReference type="NCBI Taxonomy" id="2849866"/>
    <lineage>
        <taxon>Bacteria</taxon>
        <taxon>Bacillati</taxon>
        <taxon>Bacillota</taxon>
        <taxon>Bacilli</taxon>
        <taxon>Bacillales</taxon>
        <taxon>Paenibacillaceae</taxon>
        <taxon>Paenibacillus</taxon>
    </lineage>
</organism>
<dbReference type="SMART" id="SM00534">
    <property type="entry name" value="MUTSac"/>
    <property type="match status" value="1"/>
</dbReference>
<keyword evidence="6" id="KW-0540">Nuclease</keyword>
<dbReference type="GO" id="GO:0016787">
    <property type="term" value="F:hydrolase activity"/>
    <property type="evidence" value="ECO:0007669"/>
    <property type="project" value="UniProtKB-KW"/>
</dbReference>
<dbReference type="NCBIfam" id="TIGR01069">
    <property type="entry name" value="mutS2"/>
    <property type="match status" value="1"/>
</dbReference>
<reference evidence="6 7" key="1">
    <citation type="submission" date="2021-06" db="EMBL/GenBank/DDBJ databases">
        <authorList>
            <person name="Criscuolo A."/>
        </authorList>
    </citation>
    <scope>NUCLEOTIDE SEQUENCE [LARGE SCALE GENOMIC DNA]</scope>
    <source>
        <strain evidence="7">CIP 111802</strain>
    </source>
</reference>
<keyword evidence="7" id="KW-1185">Reference proteome</keyword>
<dbReference type="PANTHER" id="PTHR48466:SF2">
    <property type="entry name" value="OS10G0509000 PROTEIN"/>
    <property type="match status" value="1"/>
</dbReference>
<evidence type="ECO:0000259" key="5">
    <source>
        <dbReference type="SMART" id="SM00534"/>
    </source>
</evidence>
<dbReference type="EC" id="3.1.-.-" evidence="6"/>
<dbReference type="SMART" id="SM00533">
    <property type="entry name" value="MUTSd"/>
    <property type="match status" value="1"/>
</dbReference>
<evidence type="ECO:0000313" key="7">
    <source>
        <dbReference type="Proteomes" id="UP000730618"/>
    </source>
</evidence>
<dbReference type="RefSeq" id="WP_218097392.1">
    <property type="nucleotide sequence ID" value="NZ_CAJVCE010000002.1"/>
</dbReference>
<keyword evidence="6" id="KW-0378">Hydrolase</keyword>
<feature type="region of interest" description="Disordered" evidence="3">
    <location>
        <begin position="650"/>
        <end position="671"/>
    </location>
</feature>
<evidence type="ECO:0000256" key="2">
    <source>
        <dbReference type="ARBA" id="ARBA00022840"/>
    </source>
</evidence>
<dbReference type="InterPro" id="IPR045076">
    <property type="entry name" value="MutS"/>
</dbReference>
<keyword evidence="6" id="KW-0255">Endonuclease</keyword>